<name>A0ABR9JYX6_9ACTN</name>
<feature type="chain" id="PRO_5045990519" evidence="1">
    <location>
        <begin position="28"/>
        <end position="379"/>
    </location>
</feature>
<evidence type="ECO:0000313" key="2">
    <source>
        <dbReference type="EMBL" id="MBE1535776.1"/>
    </source>
</evidence>
<organism evidence="2 3">
    <name type="scientific">Actinomadura algeriensis</name>
    <dbReference type="NCBI Taxonomy" id="1679523"/>
    <lineage>
        <taxon>Bacteria</taxon>
        <taxon>Bacillati</taxon>
        <taxon>Actinomycetota</taxon>
        <taxon>Actinomycetes</taxon>
        <taxon>Streptosporangiales</taxon>
        <taxon>Thermomonosporaceae</taxon>
        <taxon>Actinomadura</taxon>
    </lineage>
</organism>
<proteinExistence type="predicted"/>
<accession>A0ABR9JYX6</accession>
<dbReference type="SUPFAM" id="SSF89372">
    <property type="entry name" value="Fucose-specific lectin"/>
    <property type="match status" value="1"/>
</dbReference>
<dbReference type="EMBL" id="JADBDZ010000001">
    <property type="protein sequence ID" value="MBE1535776.1"/>
    <property type="molecule type" value="Genomic_DNA"/>
</dbReference>
<protein>
    <submittedName>
        <fullName evidence="2">Uncharacterized protein</fullName>
    </submittedName>
</protein>
<gene>
    <name evidence="2" type="ORF">H4W34_005609</name>
</gene>
<keyword evidence="3" id="KW-1185">Reference proteome</keyword>
<reference evidence="2 3" key="1">
    <citation type="submission" date="2020-10" db="EMBL/GenBank/DDBJ databases">
        <title>Sequencing the genomes of 1000 actinobacteria strains.</title>
        <authorList>
            <person name="Klenk H.-P."/>
        </authorList>
    </citation>
    <scope>NUCLEOTIDE SEQUENCE [LARGE SCALE GENOMIC DNA]</scope>
    <source>
        <strain evidence="2 3">DSM 46744</strain>
    </source>
</reference>
<feature type="signal peptide" evidence="1">
    <location>
        <begin position="1"/>
        <end position="27"/>
    </location>
</feature>
<dbReference type="Proteomes" id="UP000627838">
    <property type="component" value="Unassembled WGS sequence"/>
</dbReference>
<evidence type="ECO:0000313" key="3">
    <source>
        <dbReference type="Proteomes" id="UP000627838"/>
    </source>
</evidence>
<evidence type="ECO:0000256" key="1">
    <source>
        <dbReference type="SAM" id="SignalP"/>
    </source>
</evidence>
<comment type="caution">
    <text evidence="2">The sequence shown here is derived from an EMBL/GenBank/DDBJ whole genome shotgun (WGS) entry which is preliminary data.</text>
</comment>
<sequence length="379" mass="39816">MKITRTKYAPAVLTTGLAIALAGPATAAQADTGWTERPAPFTLGTSALSTVTAAGPGAVWIGGYQWRYSRTHFPCLGTYCPTHVHQNPVLQSGTGSSWSWNSTPGMPGAGQIIGVDAVSATDVWAAGRRDRSDGLGCGTAYVAHNGGDGWSELPAPDDLVCLKDIDGDAAGAWVAGAPGTAQERVSVYRWSGEGWAPHDPGSTRIVDIEAHASDDVWAVGTDSEYGNEAFAAHYDGSEWRDMTPPQLKGTSSALTSVLARAADDVWVIGRGRDKDGPTEARSYHWDGTAWQEVPVPDADRPHLDGPLVEDGTGGLYTIDAPRSTTDDVALMRYSGGTWTRETVAAGAGARLYDLAHVPGTRTVLAVGARDGKPLVFAKD</sequence>
<dbReference type="RefSeq" id="WP_192761917.1">
    <property type="nucleotide sequence ID" value="NZ_JADBDZ010000001.1"/>
</dbReference>
<keyword evidence="1" id="KW-0732">Signal</keyword>